<gene>
    <name evidence="1" type="ORF">WPS_13260</name>
</gene>
<reference evidence="1 2" key="1">
    <citation type="journal article" date="2022" name="ISME Commun">
        <title>Vulcanimicrobium alpinus gen. nov. sp. nov., the first cultivated representative of the candidate phylum 'Eremiobacterota', is a metabolically versatile aerobic anoxygenic phototroph.</title>
        <authorList>
            <person name="Yabe S."/>
            <person name="Muto K."/>
            <person name="Abe K."/>
            <person name="Yokota A."/>
            <person name="Staudigel H."/>
            <person name="Tebo B.M."/>
        </authorList>
    </citation>
    <scope>NUCLEOTIDE SEQUENCE [LARGE SCALE GENOMIC DNA]</scope>
    <source>
        <strain evidence="1 2">WC8-2</strain>
    </source>
</reference>
<proteinExistence type="predicted"/>
<dbReference type="EMBL" id="AP025523">
    <property type="protein sequence ID" value="BDE06050.1"/>
    <property type="molecule type" value="Genomic_DNA"/>
</dbReference>
<dbReference type="Proteomes" id="UP001317532">
    <property type="component" value="Chromosome"/>
</dbReference>
<evidence type="ECO:0000313" key="1">
    <source>
        <dbReference type="EMBL" id="BDE06050.1"/>
    </source>
</evidence>
<protein>
    <submittedName>
        <fullName evidence="1">Uncharacterized protein</fullName>
    </submittedName>
</protein>
<keyword evidence="2" id="KW-1185">Reference proteome</keyword>
<dbReference type="RefSeq" id="WP_317997045.1">
    <property type="nucleotide sequence ID" value="NZ_AP025523.1"/>
</dbReference>
<dbReference type="AlphaFoldDB" id="A0AAN1XV87"/>
<evidence type="ECO:0000313" key="2">
    <source>
        <dbReference type="Proteomes" id="UP001317532"/>
    </source>
</evidence>
<sequence>MAAVTYTSAGNINGPTFTCPRCNRVYAYPVDHGAPVRCECGWWYTNLGHGKIIEEFRPRIGGAKTSGPEKAAD</sequence>
<name>A0AAN1XV87_UNVUL</name>
<accession>A0AAN1XV87</accession>
<organism evidence="1 2">
    <name type="scientific">Vulcanimicrobium alpinum</name>
    <dbReference type="NCBI Taxonomy" id="3016050"/>
    <lineage>
        <taxon>Bacteria</taxon>
        <taxon>Bacillati</taxon>
        <taxon>Vulcanimicrobiota</taxon>
        <taxon>Vulcanimicrobiia</taxon>
        <taxon>Vulcanimicrobiales</taxon>
        <taxon>Vulcanimicrobiaceae</taxon>
        <taxon>Vulcanimicrobium</taxon>
    </lineage>
</organism>
<dbReference type="KEGG" id="vab:WPS_13260"/>